<dbReference type="Proteomes" id="UP001189429">
    <property type="component" value="Unassembled WGS sequence"/>
</dbReference>
<dbReference type="InterPro" id="IPR024079">
    <property type="entry name" value="MetalloPept_cat_dom_sf"/>
</dbReference>
<keyword evidence="2" id="KW-1185">Reference proteome</keyword>
<name>A0ABN9V2M6_9DINO</name>
<proteinExistence type="predicted"/>
<evidence type="ECO:0000313" key="1">
    <source>
        <dbReference type="EMBL" id="CAK0866977.1"/>
    </source>
</evidence>
<evidence type="ECO:0008006" key="3">
    <source>
        <dbReference type="Google" id="ProtNLM"/>
    </source>
</evidence>
<dbReference type="EMBL" id="CAUYUJ010016594">
    <property type="protein sequence ID" value="CAK0866977.1"/>
    <property type="molecule type" value="Genomic_DNA"/>
</dbReference>
<comment type="caution">
    <text evidence="1">The sequence shown here is derived from an EMBL/GenBank/DDBJ whole genome shotgun (WGS) entry which is preliminary data.</text>
</comment>
<organism evidence="1 2">
    <name type="scientific">Prorocentrum cordatum</name>
    <dbReference type="NCBI Taxonomy" id="2364126"/>
    <lineage>
        <taxon>Eukaryota</taxon>
        <taxon>Sar</taxon>
        <taxon>Alveolata</taxon>
        <taxon>Dinophyceae</taxon>
        <taxon>Prorocentrales</taxon>
        <taxon>Prorocentraceae</taxon>
        <taxon>Prorocentrum</taxon>
    </lineage>
</organism>
<dbReference type="Gene3D" id="3.40.390.10">
    <property type="entry name" value="Collagenase (Catalytic Domain)"/>
    <property type="match status" value="1"/>
</dbReference>
<protein>
    <recommendedName>
        <fullName evidence="3">Subtilisin</fullName>
    </recommendedName>
</protein>
<sequence length="602" mass="64024">MPLRRWVLAAAALSQPGRHAVGSLMPATGNVGATPDSCAAPGGCSGGGGADEVAHVQLVPARIRRRAYPMCSLAATLCNGGAKRKDGKLHLSQLEHALASKAALRYFLIEAGLHSEVEADPLLSCEELCHAAVDILRAAGVEVPNAPDLGCYPVSFDEDGRGNRTKCDYDMSPASIMALSADHTGGIPSHAAVAGTSVGGAVLLSRVSRPRGEAAEVTAMQQRRGAGAGGPRPRVPEASGFEATADNQVDHLALRILYVFRVYPDAWVTYAPYDSVSRLAPGHTDPWTVQVARNNMVSRAYLNAAILKLAIDPEGTKPFLNRWFGTTAHEDSAVHRELLRIINAIAETVNTATIVYSSENPMCQAGMYAFVYSFGDVGVPMFSVPGAMMGPAGVATTPAGSNIVTLCDYYFAYPSTAPPGPDGFASHGIWESVQTFIHESSHHRPAFLTDVCTNPNVSYVHVRTSHLEALQVLPRISTSNSAVLYTLPGTVVLQLVNQSISGDLSFVRDDETNYFAMLDAFSEDGSYTRLQIMTESCAYPACHGFADLGYGEKTCIELARRDPYKALLNADSFGYFIVEAAEAFFTDQASAAAEAAAEAAAR</sequence>
<gene>
    <name evidence="1" type="ORF">PCOR1329_LOCUS54014</name>
</gene>
<accession>A0ABN9V2M6</accession>
<evidence type="ECO:0000313" key="2">
    <source>
        <dbReference type="Proteomes" id="UP001189429"/>
    </source>
</evidence>
<reference evidence="1" key="1">
    <citation type="submission" date="2023-10" db="EMBL/GenBank/DDBJ databases">
        <authorList>
            <person name="Chen Y."/>
            <person name="Shah S."/>
            <person name="Dougan E. K."/>
            <person name="Thang M."/>
            <person name="Chan C."/>
        </authorList>
    </citation>
    <scope>NUCLEOTIDE SEQUENCE [LARGE SCALE GENOMIC DNA]</scope>
</reference>